<gene>
    <name evidence="2" type="ORF">ONB1V03_LOCUS20457</name>
</gene>
<dbReference type="GO" id="GO:0004568">
    <property type="term" value="F:chitinase activity"/>
    <property type="evidence" value="ECO:0007669"/>
    <property type="project" value="TreeGrafter"/>
</dbReference>
<name>A0A7R9MPX9_9ACAR</name>
<evidence type="ECO:0000313" key="3">
    <source>
        <dbReference type="Proteomes" id="UP000728032"/>
    </source>
</evidence>
<dbReference type="GO" id="GO:0005975">
    <property type="term" value="P:carbohydrate metabolic process"/>
    <property type="evidence" value="ECO:0007669"/>
    <property type="project" value="InterPro"/>
</dbReference>
<protein>
    <recommendedName>
        <fullName evidence="1">GH18 domain-containing protein</fullName>
    </recommendedName>
</protein>
<keyword evidence="3" id="KW-1185">Reference proteome</keyword>
<dbReference type="AlphaFoldDB" id="A0A7R9MPX9"/>
<dbReference type="OrthoDB" id="6505293at2759"/>
<dbReference type="Gene3D" id="3.20.20.80">
    <property type="entry name" value="Glycosidases"/>
    <property type="match status" value="1"/>
</dbReference>
<dbReference type="GO" id="GO:0006032">
    <property type="term" value="P:chitin catabolic process"/>
    <property type="evidence" value="ECO:0007669"/>
    <property type="project" value="TreeGrafter"/>
</dbReference>
<dbReference type="SMART" id="SM00636">
    <property type="entry name" value="Glyco_18"/>
    <property type="match status" value="1"/>
</dbReference>
<dbReference type="PANTHER" id="PTHR11177">
    <property type="entry name" value="CHITINASE"/>
    <property type="match status" value="1"/>
</dbReference>
<dbReference type="InterPro" id="IPR050314">
    <property type="entry name" value="Glycosyl_Hydrlase_18"/>
</dbReference>
<dbReference type="Pfam" id="PF00704">
    <property type="entry name" value="Glyco_hydro_18"/>
    <property type="match status" value="1"/>
</dbReference>
<feature type="domain" description="GH18" evidence="1">
    <location>
        <begin position="82"/>
        <end position="338"/>
    </location>
</feature>
<dbReference type="SUPFAM" id="SSF51445">
    <property type="entry name" value="(Trans)glycosidases"/>
    <property type="match status" value="1"/>
</dbReference>
<dbReference type="GO" id="GO:0005576">
    <property type="term" value="C:extracellular region"/>
    <property type="evidence" value="ECO:0007669"/>
    <property type="project" value="TreeGrafter"/>
</dbReference>
<dbReference type="EMBL" id="OC949878">
    <property type="protein sequence ID" value="CAD7663899.1"/>
    <property type="molecule type" value="Genomic_DNA"/>
</dbReference>
<dbReference type="Proteomes" id="UP000728032">
    <property type="component" value="Unassembled WGS sequence"/>
</dbReference>
<dbReference type="InterPro" id="IPR001223">
    <property type="entry name" value="Glyco_hydro18_cat"/>
</dbReference>
<feature type="non-terminal residue" evidence="2">
    <location>
        <position position="338"/>
    </location>
</feature>
<dbReference type="PROSITE" id="PS51910">
    <property type="entry name" value="GH18_2"/>
    <property type="match status" value="1"/>
</dbReference>
<dbReference type="GO" id="GO:0008061">
    <property type="term" value="F:chitin binding"/>
    <property type="evidence" value="ECO:0007669"/>
    <property type="project" value="InterPro"/>
</dbReference>
<dbReference type="InterPro" id="IPR011583">
    <property type="entry name" value="Chitinase_II/V-like_cat"/>
</dbReference>
<dbReference type="InterPro" id="IPR017853">
    <property type="entry name" value="GH"/>
</dbReference>
<dbReference type="EMBL" id="CAJPVJ010035053">
    <property type="protein sequence ID" value="CAG2181036.1"/>
    <property type="molecule type" value="Genomic_DNA"/>
</dbReference>
<sequence>MPFDDCEEEGAFPYPNDRHKFVVCKRFSNGTKGGWELDIRECYTGHWNDTVKDCMEDLPKSTTPLPPIVPKRDHNDYTKNPHPIVCHFNSWSHYHRVDPFNVENIDYDLCTHINYGFAKLNETTYEIQMFDDWLDEHLENYERFVNLRKKNPNLTTMISIGGWNEGSEKYSNMVTNTEMRHKFVESVIIFLYKYGFDGINLDWQYPGNRGGSATDKENYIKLLEEFYEVFGTTGHLLTVSISPEKHIIDSAYDMPLLDSLVDWVNIMTYDYHRFDGYLGHNAPIYNRPDETEELSEELNIDYMTSSVNYTINYYLQLGLRKDKMVMGVPFYGRAWTIL</sequence>
<evidence type="ECO:0000259" key="1">
    <source>
        <dbReference type="PROSITE" id="PS51910"/>
    </source>
</evidence>
<proteinExistence type="predicted"/>
<evidence type="ECO:0000313" key="2">
    <source>
        <dbReference type="EMBL" id="CAD7663899.1"/>
    </source>
</evidence>
<dbReference type="PANTHER" id="PTHR11177:SF317">
    <property type="entry name" value="CHITINASE 12-RELATED"/>
    <property type="match status" value="1"/>
</dbReference>
<reference evidence="2" key="1">
    <citation type="submission" date="2020-11" db="EMBL/GenBank/DDBJ databases">
        <authorList>
            <person name="Tran Van P."/>
        </authorList>
    </citation>
    <scope>NUCLEOTIDE SEQUENCE</scope>
</reference>
<organism evidence="2">
    <name type="scientific">Oppiella nova</name>
    <dbReference type="NCBI Taxonomy" id="334625"/>
    <lineage>
        <taxon>Eukaryota</taxon>
        <taxon>Metazoa</taxon>
        <taxon>Ecdysozoa</taxon>
        <taxon>Arthropoda</taxon>
        <taxon>Chelicerata</taxon>
        <taxon>Arachnida</taxon>
        <taxon>Acari</taxon>
        <taxon>Acariformes</taxon>
        <taxon>Sarcoptiformes</taxon>
        <taxon>Oribatida</taxon>
        <taxon>Brachypylina</taxon>
        <taxon>Oppioidea</taxon>
        <taxon>Oppiidae</taxon>
        <taxon>Oppiella</taxon>
    </lineage>
</organism>
<accession>A0A7R9MPX9</accession>